<reference evidence="3 4" key="1">
    <citation type="submission" date="2010-01" db="EMBL/GenBank/DDBJ databases">
        <authorList>
            <person name="Weinstock G."/>
            <person name="Sodergren E."/>
            <person name="Clifton S."/>
            <person name="Fulton L."/>
            <person name="Fulton B."/>
            <person name="Courtney L."/>
            <person name="Fronick C."/>
            <person name="Harrison M."/>
            <person name="Strong C."/>
            <person name="Farmer C."/>
            <person name="Delahaunty K."/>
            <person name="Markovic C."/>
            <person name="Hall O."/>
            <person name="Minx P."/>
            <person name="Tomlinson C."/>
            <person name="Mitreva M."/>
            <person name="Nelson J."/>
            <person name="Hou S."/>
            <person name="Wollam A."/>
            <person name="Pepin K.H."/>
            <person name="Johnson M."/>
            <person name="Bhonagiri V."/>
            <person name="Nash W.E."/>
            <person name="Warren W."/>
            <person name="Chinwalla A."/>
            <person name="Mardis E.R."/>
            <person name="Wilson R.K."/>
        </authorList>
    </citation>
    <scope>NUCLEOTIDE SEQUENCE [LARGE SCALE GENOMIC DNA]</scope>
    <source>
        <strain evidence="3 4">DSM 13479</strain>
    </source>
</reference>
<sequence length="379" mass="43763">MVRDAGGRRKEEKHMRIHINQTQCGFVIKNGCYQKMIFAGTYYYPACMGYKVVIEEMRGRVSFKEVPLKVLKEDKVFLSRVTIAEVPEGQLGVLYINHAASAVVTDREAAYWNVWEPCELRMIDMREPAMDRTVEKSLLRLIDQQYYKKIEILPGEKGLLYQDNILTDELGPGTYYYWLYARDVLCRVVDLKMKELEVSGQEILTADRVGIRLNLTATYRIADPRRLVETIKGVENQLYTRIQLIVREYIGRYRLDEILEQKEAIAGFLAQRMREEQEQYCVEVQTIGIKDIILPGEIRDIMNTVLIAEKRAQANVITRREEVASTRSLLNTAKLMDENKTLYKLKELECLERICTQVGNISVAGSGTLIQQLKELLGT</sequence>
<dbReference type="GO" id="GO:0005886">
    <property type="term" value="C:plasma membrane"/>
    <property type="evidence" value="ECO:0007669"/>
    <property type="project" value="InterPro"/>
</dbReference>
<dbReference type="PANTHER" id="PTHR10264">
    <property type="entry name" value="BAND 7 PROTEIN-RELATED"/>
    <property type="match status" value="1"/>
</dbReference>
<name>D3ASU2_9FIRM</name>
<dbReference type="EMBL" id="ACIO01000829">
    <property type="protein sequence ID" value="EFC95114.1"/>
    <property type="molecule type" value="Genomic_DNA"/>
</dbReference>
<dbReference type="Gene3D" id="3.30.479.30">
    <property type="entry name" value="Band 7 domain"/>
    <property type="match status" value="1"/>
</dbReference>
<dbReference type="InterPro" id="IPR001972">
    <property type="entry name" value="Stomatin_HflK_fam"/>
</dbReference>
<feature type="domain" description="Band 7" evidence="2">
    <location>
        <begin position="145"/>
        <end position="306"/>
    </location>
</feature>
<dbReference type="AlphaFoldDB" id="D3ASU2"/>
<evidence type="ECO:0000259" key="2">
    <source>
        <dbReference type="SMART" id="SM00244"/>
    </source>
</evidence>
<dbReference type="InterPro" id="IPR036013">
    <property type="entry name" value="Band_7/SPFH_dom_sf"/>
</dbReference>
<dbReference type="InterPro" id="IPR043202">
    <property type="entry name" value="Band-7_stomatin-like"/>
</dbReference>
<dbReference type="Proteomes" id="UP000004968">
    <property type="component" value="Unassembled WGS sequence"/>
</dbReference>
<dbReference type="SMART" id="SM00244">
    <property type="entry name" value="PHB"/>
    <property type="match status" value="1"/>
</dbReference>
<evidence type="ECO:0000256" key="1">
    <source>
        <dbReference type="ARBA" id="ARBA00008164"/>
    </source>
</evidence>
<dbReference type="PANTHER" id="PTHR10264:SF83">
    <property type="entry name" value="BLL5629 PROTEIN"/>
    <property type="match status" value="1"/>
</dbReference>
<evidence type="ECO:0000313" key="3">
    <source>
        <dbReference type="EMBL" id="EFC95114.1"/>
    </source>
</evidence>
<dbReference type="CDD" id="cd13438">
    <property type="entry name" value="SPFH_eoslipins_u2"/>
    <property type="match status" value="1"/>
</dbReference>
<dbReference type="SUPFAM" id="SSF117892">
    <property type="entry name" value="Band 7/SPFH domain"/>
    <property type="match status" value="1"/>
</dbReference>
<comment type="caution">
    <text evidence="3">The sequence shown here is derived from an EMBL/GenBank/DDBJ whole genome shotgun (WGS) entry which is preliminary data.</text>
</comment>
<dbReference type="InterPro" id="IPR001107">
    <property type="entry name" value="Band_7"/>
</dbReference>
<comment type="similarity">
    <text evidence="1">Belongs to the band 7/mec-2 family.</text>
</comment>
<accession>D3ASU2</accession>
<organism evidence="3 4">
    <name type="scientific">Hungatella hathewayi DSM 13479</name>
    <dbReference type="NCBI Taxonomy" id="566550"/>
    <lineage>
        <taxon>Bacteria</taxon>
        <taxon>Bacillati</taxon>
        <taxon>Bacillota</taxon>
        <taxon>Clostridia</taxon>
        <taxon>Lachnospirales</taxon>
        <taxon>Lachnospiraceae</taxon>
        <taxon>Hungatella</taxon>
    </lineage>
</organism>
<evidence type="ECO:0000313" key="4">
    <source>
        <dbReference type="Proteomes" id="UP000004968"/>
    </source>
</evidence>
<proteinExistence type="inferred from homology"/>
<protein>
    <submittedName>
        <fullName evidence="3">SPFH/Band 7/PHB domain protein</fullName>
    </submittedName>
</protein>
<dbReference type="HOGENOM" id="CLU_027197_1_1_9"/>
<gene>
    <name evidence="3" type="ORF">CLOSTHATH_06700</name>
</gene>
<dbReference type="RefSeq" id="WP_006777107.1">
    <property type="nucleotide sequence ID" value="NZ_GG667873.1"/>
</dbReference>
<dbReference type="PRINTS" id="PR00721">
    <property type="entry name" value="STOMATIN"/>
</dbReference>
<dbReference type="Pfam" id="PF01145">
    <property type="entry name" value="Band_7"/>
    <property type="match status" value="1"/>
</dbReference>